<proteinExistence type="predicted"/>
<feature type="domain" description="VWFA" evidence="3">
    <location>
        <begin position="87"/>
        <end position="292"/>
    </location>
</feature>
<dbReference type="SMART" id="SM00327">
    <property type="entry name" value="VWA"/>
    <property type="match status" value="1"/>
</dbReference>
<keyword evidence="2" id="KW-1133">Transmembrane helix</keyword>
<protein>
    <submittedName>
        <fullName evidence="4">Ca-activated chloride channel family protein</fullName>
    </submittedName>
</protein>
<dbReference type="InterPro" id="IPR002035">
    <property type="entry name" value="VWF_A"/>
</dbReference>
<dbReference type="CDD" id="cd00198">
    <property type="entry name" value="vWFA"/>
    <property type="match status" value="1"/>
</dbReference>
<dbReference type="SUPFAM" id="SSF53300">
    <property type="entry name" value="vWA-like"/>
    <property type="match status" value="1"/>
</dbReference>
<comment type="caution">
    <text evidence="4">The sequence shown here is derived from an EMBL/GenBank/DDBJ whole genome shotgun (WGS) entry which is preliminary data.</text>
</comment>
<evidence type="ECO:0000256" key="1">
    <source>
        <dbReference type="SAM" id="MobiDB-lite"/>
    </source>
</evidence>
<keyword evidence="2" id="KW-0812">Transmembrane</keyword>
<sequence length="346" mass="36082">MTNIALTMAPILPWPVLAAAGVAAIAFTVWTAFALIRGHGSQQGHSRSPQGLRSAVNRCVVVVLLVLAALRPGWAGGQANTTSADLDVFFVVDSSTSMAAEDYNGTGTRLAGVQQDVMAIAKELAGAKFSLITFDDKATVRMPLSKDVSALRTSMDTLQPQNPRYAKGSSVSGAGQLLKERLAAAQEQHPGRPALVFYAGDGENTSAAAPSPMDGANVAGGAVLGYGTAAGGRMKDSSRNTTAYVKDRSSGEGQDAISTIDENQLRSIAGQLNVPYTHRTGTEPVSDMLQKAQPGAVSAGSGDVPGRIELYWLLALAAFALALAEPFRHLGALRAARSPQAKEHNR</sequence>
<feature type="transmembrane region" description="Helical" evidence="2">
    <location>
        <begin position="12"/>
        <end position="35"/>
    </location>
</feature>
<accession>A0ABW8N5Q7</accession>
<keyword evidence="5" id="KW-1185">Reference proteome</keyword>
<feature type="region of interest" description="Disordered" evidence="1">
    <location>
        <begin position="235"/>
        <end position="254"/>
    </location>
</feature>
<evidence type="ECO:0000256" key="2">
    <source>
        <dbReference type="SAM" id="Phobius"/>
    </source>
</evidence>
<dbReference type="PROSITE" id="PS50234">
    <property type="entry name" value="VWFA"/>
    <property type="match status" value="1"/>
</dbReference>
<dbReference type="PANTHER" id="PTHR37947:SF1">
    <property type="entry name" value="BLL2462 PROTEIN"/>
    <property type="match status" value="1"/>
</dbReference>
<reference evidence="4 5" key="1">
    <citation type="submission" date="2024-10" db="EMBL/GenBank/DDBJ databases">
        <title>Novel secondary metabolite-producing bacteria for plant disease control.</title>
        <authorList>
            <person name="Chevrette M."/>
        </authorList>
    </citation>
    <scope>NUCLEOTIDE SEQUENCE [LARGE SCALE GENOMIC DNA]</scope>
    <source>
        <strain evidence="4 5">J30 TE3557</strain>
    </source>
</reference>
<evidence type="ECO:0000313" key="5">
    <source>
        <dbReference type="Proteomes" id="UP001620520"/>
    </source>
</evidence>
<dbReference type="EMBL" id="JBIYEW010000003">
    <property type="protein sequence ID" value="MFK4638918.1"/>
    <property type="molecule type" value="Genomic_DNA"/>
</dbReference>
<dbReference type="InterPro" id="IPR036465">
    <property type="entry name" value="vWFA_dom_sf"/>
</dbReference>
<dbReference type="Pfam" id="PF13519">
    <property type="entry name" value="VWA_2"/>
    <property type="match status" value="1"/>
</dbReference>
<keyword evidence="2" id="KW-0472">Membrane</keyword>
<dbReference type="PANTHER" id="PTHR37947">
    <property type="entry name" value="BLL2462 PROTEIN"/>
    <property type="match status" value="1"/>
</dbReference>
<dbReference type="Gene3D" id="3.40.50.410">
    <property type="entry name" value="von Willebrand factor, type A domain"/>
    <property type="match status" value="1"/>
</dbReference>
<name>A0ABW8N5Q7_9MICC</name>
<evidence type="ECO:0000313" key="4">
    <source>
        <dbReference type="EMBL" id="MFK4638918.1"/>
    </source>
</evidence>
<gene>
    <name evidence="4" type="ORF">ABIA52_001807</name>
</gene>
<dbReference type="RefSeq" id="WP_404594202.1">
    <property type="nucleotide sequence ID" value="NZ_JBIYEW010000003.1"/>
</dbReference>
<dbReference type="Proteomes" id="UP001620520">
    <property type="component" value="Unassembled WGS sequence"/>
</dbReference>
<organism evidence="4 5">
    <name type="scientific">Paenarthrobacter histidinolovorans</name>
    <dbReference type="NCBI Taxonomy" id="43664"/>
    <lineage>
        <taxon>Bacteria</taxon>
        <taxon>Bacillati</taxon>
        <taxon>Actinomycetota</taxon>
        <taxon>Actinomycetes</taxon>
        <taxon>Micrococcales</taxon>
        <taxon>Micrococcaceae</taxon>
        <taxon>Paenarthrobacter</taxon>
    </lineage>
</organism>
<evidence type="ECO:0000259" key="3">
    <source>
        <dbReference type="PROSITE" id="PS50234"/>
    </source>
</evidence>